<keyword evidence="3" id="KW-1185">Reference proteome</keyword>
<proteinExistence type="predicted"/>
<gene>
    <name evidence="2" type="ORF">DR999_PMT15091</name>
</gene>
<comment type="caution">
    <text evidence="2">The sequence shown here is derived from an EMBL/GenBank/DDBJ whole genome shotgun (WGS) entry which is preliminary data.</text>
</comment>
<evidence type="ECO:0000313" key="3">
    <source>
        <dbReference type="Proteomes" id="UP000297703"/>
    </source>
</evidence>
<organism evidence="2 3">
    <name type="scientific">Platysternon megacephalum</name>
    <name type="common">big-headed turtle</name>
    <dbReference type="NCBI Taxonomy" id="55544"/>
    <lineage>
        <taxon>Eukaryota</taxon>
        <taxon>Metazoa</taxon>
        <taxon>Chordata</taxon>
        <taxon>Craniata</taxon>
        <taxon>Vertebrata</taxon>
        <taxon>Euteleostomi</taxon>
        <taxon>Archelosauria</taxon>
        <taxon>Testudinata</taxon>
        <taxon>Testudines</taxon>
        <taxon>Cryptodira</taxon>
        <taxon>Durocryptodira</taxon>
        <taxon>Testudinoidea</taxon>
        <taxon>Platysternidae</taxon>
        <taxon>Platysternon</taxon>
    </lineage>
</organism>
<evidence type="ECO:0000256" key="1">
    <source>
        <dbReference type="SAM" id="MobiDB-lite"/>
    </source>
</evidence>
<protein>
    <submittedName>
        <fullName evidence="2">Copper homeostasis protein cutC-like protein</fullName>
    </submittedName>
</protein>
<reference evidence="2 3" key="1">
    <citation type="submission" date="2019-04" db="EMBL/GenBank/DDBJ databases">
        <title>Draft genome of the big-headed turtle Platysternon megacephalum.</title>
        <authorList>
            <person name="Gong S."/>
        </authorList>
    </citation>
    <scope>NUCLEOTIDE SEQUENCE [LARGE SCALE GENOMIC DNA]</scope>
    <source>
        <strain evidence="2">DO16091913</strain>
        <tissue evidence="2">Muscle</tissue>
    </source>
</reference>
<dbReference type="AlphaFoldDB" id="A0A4D9E2V1"/>
<feature type="region of interest" description="Disordered" evidence="1">
    <location>
        <begin position="1"/>
        <end position="47"/>
    </location>
</feature>
<reference evidence="2 3" key="2">
    <citation type="submission" date="2019-04" db="EMBL/GenBank/DDBJ databases">
        <title>The genome sequence of big-headed turtle.</title>
        <authorList>
            <person name="Gong S."/>
        </authorList>
    </citation>
    <scope>NUCLEOTIDE SEQUENCE [LARGE SCALE GENOMIC DNA]</scope>
    <source>
        <strain evidence="2">DO16091913</strain>
        <tissue evidence="2">Muscle</tissue>
    </source>
</reference>
<sequence>MDSAVGITWPHQRESEHLSGSESQATGPTMRGAQPEPMLGRPRNPVHATTSEPHFCFFQVKGKALCPVSGHQLSLPLSKSDNNSKENADWTCWGSHQAANLRA</sequence>
<dbReference type="EMBL" id="QXTE01000183">
    <property type="protein sequence ID" value="TFK02598.1"/>
    <property type="molecule type" value="Genomic_DNA"/>
</dbReference>
<evidence type="ECO:0000313" key="2">
    <source>
        <dbReference type="EMBL" id="TFK02598.1"/>
    </source>
</evidence>
<dbReference type="Proteomes" id="UP000297703">
    <property type="component" value="Unassembled WGS sequence"/>
</dbReference>
<accession>A0A4D9E2V1</accession>
<name>A0A4D9E2V1_9SAUR</name>